<accession>A0ABP0D019</accession>
<keyword evidence="2" id="KW-1185">Reference proteome</keyword>
<protein>
    <submittedName>
        <fullName evidence="1">Uncharacterized protein</fullName>
    </submittedName>
</protein>
<evidence type="ECO:0000313" key="2">
    <source>
        <dbReference type="Proteomes" id="UP001642482"/>
    </source>
</evidence>
<comment type="caution">
    <text evidence="1">The sequence shown here is derived from an EMBL/GenBank/DDBJ whole genome shotgun (WGS) entry which is preliminary data.</text>
</comment>
<proteinExistence type="predicted"/>
<organism evidence="1 2">
    <name type="scientific">Sporothrix eucalyptigena</name>
    <dbReference type="NCBI Taxonomy" id="1812306"/>
    <lineage>
        <taxon>Eukaryota</taxon>
        <taxon>Fungi</taxon>
        <taxon>Dikarya</taxon>
        <taxon>Ascomycota</taxon>
        <taxon>Pezizomycotina</taxon>
        <taxon>Sordariomycetes</taxon>
        <taxon>Sordariomycetidae</taxon>
        <taxon>Ophiostomatales</taxon>
        <taxon>Ophiostomataceae</taxon>
        <taxon>Sporothrix</taxon>
    </lineage>
</organism>
<evidence type="ECO:0000313" key="1">
    <source>
        <dbReference type="EMBL" id="CAK7237748.1"/>
    </source>
</evidence>
<name>A0ABP0D019_9PEZI</name>
<gene>
    <name evidence="1" type="ORF">SEUCBS140593_010103</name>
</gene>
<dbReference type="EMBL" id="CAWUHD010000190">
    <property type="protein sequence ID" value="CAK7237748.1"/>
    <property type="molecule type" value="Genomic_DNA"/>
</dbReference>
<sequence>MDVKIKILTVSQPANDKFSDTDSTQFLLRKQTTDQNEDKQEALVNSIGKWLRLILQLEKLPLHERNLRGLVKERRKVIKATTEAGLGARRLLDKHARNVMISAKHMYEVLDPAVPIDLPRPSSDYKIDLRFTRKPCNIRHLRLATQYLDIVARAAQAATVCACLAMEMANRCVYTNSFLHKIQKKTTDDYYKLNSVPDALEALFNLQEDWQIMHKVKVRGVEQGGAFFNNVAGGMANAQKTFTKTVQAIQVFQTCDADESEAVATLRAATVVRRAMECVQEASVLTSHGNSLRYALGLSLIWTRWTYEDGYGGLGHFDMCKVFADEEWVSRETADNSFVEEIVEVYQACCTTEAITATALRLSVEDPWRAGKSGN</sequence>
<reference evidence="1 2" key="1">
    <citation type="submission" date="2024-01" db="EMBL/GenBank/DDBJ databases">
        <authorList>
            <person name="Allen C."/>
            <person name="Tagirdzhanova G."/>
        </authorList>
    </citation>
    <scope>NUCLEOTIDE SEQUENCE [LARGE SCALE GENOMIC DNA]</scope>
</reference>
<dbReference type="Proteomes" id="UP001642482">
    <property type="component" value="Unassembled WGS sequence"/>
</dbReference>